<evidence type="ECO:0000256" key="3">
    <source>
        <dbReference type="ARBA" id="ARBA00023163"/>
    </source>
</evidence>
<dbReference type="EMBL" id="BAAANT010000020">
    <property type="protein sequence ID" value="GAA2146871.1"/>
    <property type="molecule type" value="Genomic_DNA"/>
</dbReference>
<sequence length="149" mass="16355">MVTKVSLETGPVYPGAMSAQQQDMAFDVFAAFCPSREVFAELADKWSLLILASLYRVGEQRFSELQRSVSGVSRKMLTQSVRTLERDGLVRRTVHPEVPPRVVYDLLPLGRGLAERVATIGDWVEQNGHAVIAARCGFDEARSGGETGS</sequence>
<organism evidence="5 6">
    <name type="scientific">Kitasatospora kazusensis</name>
    <dbReference type="NCBI Taxonomy" id="407974"/>
    <lineage>
        <taxon>Bacteria</taxon>
        <taxon>Bacillati</taxon>
        <taxon>Actinomycetota</taxon>
        <taxon>Actinomycetes</taxon>
        <taxon>Kitasatosporales</taxon>
        <taxon>Streptomycetaceae</taxon>
        <taxon>Kitasatospora</taxon>
    </lineage>
</organism>
<dbReference type="CDD" id="cd00090">
    <property type="entry name" value="HTH_ARSR"/>
    <property type="match status" value="1"/>
</dbReference>
<evidence type="ECO:0000313" key="6">
    <source>
        <dbReference type="Proteomes" id="UP001422759"/>
    </source>
</evidence>
<dbReference type="PROSITE" id="PS51118">
    <property type="entry name" value="HTH_HXLR"/>
    <property type="match status" value="1"/>
</dbReference>
<dbReference type="InterPro" id="IPR011991">
    <property type="entry name" value="ArsR-like_HTH"/>
</dbReference>
<comment type="caution">
    <text evidence="5">The sequence shown here is derived from an EMBL/GenBank/DDBJ whole genome shotgun (WGS) entry which is preliminary data.</text>
</comment>
<evidence type="ECO:0000256" key="2">
    <source>
        <dbReference type="ARBA" id="ARBA00023125"/>
    </source>
</evidence>
<dbReference type="PANTHER" id="PTHR33204">
    <property type="entry name" value="TRANSCRIPTIONAL REGULATOR, MARR FAMILY"/>
    <property type="match status" value="1"/>
</dbReference>
<evidence type="ECO:0000256" key="1">
    <source>
        <dbReference type="ARBA" id="ARBA00023015"/>
    </source>
</evidence>
<dbReference type="Pfam" id="PF01638">
    <property type="entry name" value="HxlR"/>
    <property type="match status" value="1"/>
</dbReference>
<keyword evidence="2" id="KW-0238">DNA-binding</keyword>
<evidence type="ECO:0000259" key="4">
    <source>
        <dbReference type="PROSITE" id="PS51118"/>
    </source>
</evidence>
<reference evidence="5 6" key="1">
    <citation type="journal article" date="2019" name="Int. J. Syst. Evol. Microbiol.">
        <title>The Global Catalogue of Microorganisms (GCM) 10K type strain sequencing project: providing services to taxonomists for standard genome sequencing and annotation.</title>
        <authorList>
            <consortium name="The Broad Institute Genomics Platform"/>
            <consortium name="The Broad Institute Genome Sequencing Center for Infectious Disease"/>
            <person name="Wu L."/>
            <person name="Ma J."/>
        </authorList>
    </citation>
    <scope>NUCLEOTIDE SEQUENCE [LARGE SCALE GENOMIC DNA]</scope>
    <source>
        <strain evidence="5 6">JCM 14560</strain>
    </source>
</reference>
<dbReference type="InterPro" id="IPR036390">
    <property type="entry name" value="WH_DNA-bd_sf"/>
</dbReference>
<dbReference type="PANTHER" id="PTHR33204:SF37">
    <property type="entry name" value="HTH-TYPE TRANSCRIPTIONAL REGULATOR YODB"/>
    <property type="match status" value="1"/>
</dbReference>
<name>A0ABN2ZSK6_9ACTN</name>
<accession>A0ABN2ZSK6</accession>
<keyword evidence="6" id="KW-1185">Reference proteome</keyword>
<dbReference type="InterPro" id="IPR002577">
    <property type="entry name" value="HTH_HxlR"/>
</dbReference>
<keyword evidence="3" id="KW-0804">Transcription</keyword>
<proteinExistence type="predicted"/>
<dbReference type="Proteomes" id="UP001422759">
    <property type="component" value="Unassembled WGS sequence"/>
</dbReference>
<keyword evidence="1" id="KW-0805">Transcription regulation</keyword>
<dbReference type="Gene3D" id="1.10.10.10">
    <property type="entry name" value="Winged helix-like DNA-binding domain superfamily/Winged helix DNA-binding domain"/>
    <property type="match status" value="1"/>
</dbReference>
<gene>
    <name evidence="5" type="ORF">GCM10009760_37090</name>
</gene>
<dbReference type="SUPFAM" id="SSF46785">
    <property type="entry name" value="Winged helix' DNA-binding domain"/>
    <property type="match status" value="1"/>
</dbReference>
<protein>
    <submittedName>
        <fullName evidence="5">Helix-turn-helix domain-containing protein</fullName>
    </submittedName>
</protein>
<feature type="domain" description="HTH hxlR-type" evidence="4">
    <location>
        <begin position="33"/>
        <end position="132"/>
    </location>
</feature>
<dbReference type="InterPro" id="IPR036388">
    <property type="entry name" value="WH-like_DNA-bd_sf"/>
</dbReference>
<evidence type="ECO:0000313" key="5">
    <source>
        <dbReference type="EMBL" id="GAA2146871.1"/>
    </source>
</evidence>